<evidence type="ECO:0000313" key="3">
    <source>
        <dbReference type="EMBL" id="MBG9987240.1"/>
    </source>
</evidence>
<keyword evidence="1" id="KW-0732">Signal</keyword>
<feature type="chain" id="PRO_5045637146" evidence="1">
    <location>
        <begin position="24"/>
        <end position="266"/>
    </location>
</feature>
<organism evidence="3 4">
    <name type="scientific">Facklamia lactis</name>
    <dbReference type="NCBI Taxonomy" id="2749967"/>
    <lineage>
        <taxon>Bacteria</taxon>
        <taxon>Bacillati</taxon>
        <taxon>Bacillota</taxon>
        <taxon>Bacilli</taxon>
        <taxon>Lactobacillales</taxon>
        <taxon>Aerococcaceae</taxon>
        <taxon>Facklamia</taxon>
    </lineage>
</organism>
<dbReference type="Proteomes" id="UP000721415">
    <property type="component" value="Unassembled WGS sequence"/>
</dbReference>
<proteinExistence type="predicted"/>
<sequence length="266" mass="29344">MKKYKHLFCFLMTLLVFSLSSNSSEIIATNETINDPIHTISADLAIFPLEISSSSQKEIQIDIPELPQKVKEKIEINYTIEDGILTLTSSPIKNLISFDSFNLFNTKSQPIRITLPQNFVLKNLTVHSNLDSVSLTDIKIQEATIHLDMGELSLTNSEFENLTANLNMGNLKAKQLTAKGSDIQLDMGNFTGTATLIGQHNLDVSMGNIELDLLQKKSLTTVNSDVSLGSFKTDETLDAQSSIITEDPSTITLEVDMGNVTLNFSK</sequence>
<protein>
    <submittedName>
        <fullName evidence="3">DUF4097 family beta strand repeat protein</fullName>
    </submittedName>
</protein>
<accession>A0ABS0LUV4</accession>
<dbReference type="InterPro" id="IPR025164">
    <property type="entry name" value="Toastrack_DUF4097"/>
</dbReference>
<keyword evidence="4" id="KW-1185">Reference proteome</keyword>
<feature type="signal peptide" evidence="1">
    <location>
        <begin position="1"/>
        <end position="23"/>
    </location>
</feature>
<feature type="domain" description="DUF4097" evidence="2">
    <location>
        <begin position="47"/>
        <end position="262"/>
    </location>
</feature>
<evidence type="ECO:0000256" key="1">
    <source>
        <dbReference type="SAM" id="SignalP"/>
    </source>
</evidence>
<evidence type="ECO:0000259" key="2">
    <source>
        <dbReference type="Pfam" id="PF13349"/>
    </source>
</evidence>
<evidence type="ECO:0000313" key="4">
    <source>
        <dbReference type="Proteomes" id="UP000721415"/>
    </source>
</evidence>
<dbReference type="RefSeq" id="WP_197116148.1">
    <property type="nucleotide sequence ID" value="NZ_JACBXQ010000006.1"/>
</dbReference>
<dbReference type="Pfam" id="PF13349">
    <property type="entry name" value="DUF4097"/>
    <property type="match status" value="1"/>
</dbReference>
<name>A0ABS0LUV4_9LACT</name>
<dbReference type="EMBL" id="JACBXQ010000006">
    <property type="protein sequence ID" value="MBG9987240.1"/>
    <property type="molecule type" value="Genomic_DNA"/>
</dbReference>
<gene>
    <name evidence="3" type="ORF">HZY91_10220</name>
</gene>
<reference evidence="3 4" key="1">
    <citation type="submission" date="2020-07" db="EMBL/GenBank/DDBJ databases">
        <title>Facklamia lactis sp. nov., isolated from raw milk.</title>
        <authorList>
            <person name="Doll E.V."/>
            <person name="Huptas C."/>
            <person name="Staib L."/>
            <person name="Wenning M."/>
            <person name="Scherer S."/>
        </authorList>
    </citation>
    <scope>NUCLEOTIDE SEQUENCE [LARGE SCALE GENOMIC DNA]</scope>
    <source>
        <strain evidence="3 4">DSM 111018</strain>
    </source>
</reference>
<comment type="caution">
    <text evidence="3">The sequence shown here is derived from an EMBL/GenBank/DDBJ whole genome shotgun (WGS) entry which is preliminary data.</text>
</comment>